<dbReference type="STRING" id="366533.SAMN05444339_10327"/>
<dbReference type="PANTHER" id="PTHR21234:SF42">
    <property type="entry name" value="PHOSPHORYLASE SUPERFAMILY PROTEIN"/>
    <property type="match status" value="1"/>
</dbReference>
<dbReference type="AlphaFoldDB" id="A0A1M4Y897"/>
<feature type="domain" description="Nucleoside phosphorylase" evidence="2">
    <location>
        <begin position="35"/>
        <end position="303"/>
    </location>
</feature>
<accession>A0A1M4Y897</accession>
<evidence type="ECO:0000256" key="1">
    <source>
        <dbReference type="SAM" id="SignalP"/>
    </source>
</evidence>
<dbReference type="GO" id="GO:0009116">
    <property type="term" value="P:nucleoside metabolic process"/>
    <property type="evidence" value="ECO:0007669"/>
    <property type="project" value="InterPro"/>
</dbReference>
<feature type="chain" id="PRO_5012318893" evidence="1">
    <location>
        <begin position="22"/>
        <end position="306"/>
    </location>
</feature>
<evidence type="ECO:0000259" key="2">
    <source>
        <dbReference type="Pfam" id="PF01048"/>
    </source>
</evidence>
<protein>
    <submittedName>
        <fullName evidence="3">Methylthioadenosine nucleosidase /adenosylhomocysteine nucleosidase</fullName>
    </submittedName>
</protein>
<name>A0A1M4Y897_LOKAT</name>
<evidence type="ECO:0000313" key="3">
    <source>
        <dbReference type="EMBL" id="SHF01813.1"/>
    </source>
</evidence>
<organism evidence="3 4">
    <name type="scientific">Loktanella atrilutea</name>
    <dbReference type="NCBI Taxonomy" id="366533"/>
    <lineage>
        <taxon>Bacteria</taxon>
        <taxon>Pseudomonadati</taxon>
        <taxon>Pseudomonadota</taxon>
        <taxon>Alphaproteobacteria</taxon>
        <taxon>Rhodobacterales</taxon>
        <taxon>Roseobacteraceae</taxon>
        <taxon>Loktanella</taxon>
    </lineage>
</organism>
<reference evidence="4" key="1">
    <citation type="submission" date="2016-11" db="EMBL/GenBank/DDBJ databases">
        <authorList>
            <person name="Varghese N."/>
            <person name="Submissions S."/>
        </authorList>
    </citation>
    <scope>NUCLEOTIDE SEQUENCE [LARGE SCALE GENOMIC DNA]</scope>
    <source>
        <strain evidence="4">DSM 29326</strain>
    </source>
</reference>
<dbReference type="GO" id="GO:0003824">
    <property type="term" value="F:catalytic activity"/>
    <property type="evidence" value="ECO:0007669"/>
    <property type="project" value="InterPro"/>
</dbReference>
<dbReference type="Pfam" id="PF01048">
    <property type="entry name" value="PNP_UDP_1"/>
    <property type="match status" value="1"/>
</dbReference>
<feature type="signal peptide" evidence="1">
    <location>
        <begin position="1"/>
        <end position="21"/>
    </location>
</feature>
<keyword evidence="4" id="KW-1185">Reference proteome</keyword>
<dbReference type="InterPro" id="IPR035994">
    <property type="entry name" value="Nucleoside_phosphorylase_sf"/>
</dbReference>
<dbReference type="PANTHER" id="PTHR21234">
    <property type="entry name" value="PURINE NUCLEOSIDE PHOSPHORYLASE"/>
    <property type="match status" value="1"/>
</dbReference>
<dbReference type="InterPro" id="IPR000845">
    <property type="entry name" value="Nucleoside_phosphorylase_d"/>
</dbReference>
<dbReference type="EMBL" id="FQUE01000003">
    <property type="protein sequence ID" value="SHF01813.1"/>
    <property type="molecule type" value="Genomic_DNA"/>
</dbReference>
<dbReference type="RefSeq" id="WP_072856719.1">
    <property type="nucleotide sequence ID" value="NZ_FQUE01000003.1"/>
</dbReference>
<dbReference type="Gene3D" id="3.40.50.1580">
    <property type="entry name" value="Nucleoside phosphorylase domain"/>
    <property type="match status" value="1"/>
</dbReference>
<proteinExistence type="predicted"/>
<evidence type="ECO:0000313" key="4">
    <source>
        <dbReference type="Proteomes" id="UP000183987"/>
    </source>
</evidence>
<gene>
    <name evidence="3" type="ORF">SAMN05444339_10327</name>
</gene>
<dbReference type="Proteomes" id="UP000183987">
    <property type="component" value="Unassembled WGS sequence"/>
</dbReference>
<keyword evidence="1" id="KW-0732">Signal</keyword>
<dbReference type="CDD" id="cd09008">
    <property type="entry name" value="MTAN"/>
    <property type="match status" value="1"/>
</dbReference>
<dbReference type="SUPFAM" id="SSF53167">
    <property type="entry name" value="Purine and uridine phosphorylases"/>
    <property type="match status" value="1"/>
</dbReference>
<sequence>MHCPPVHAVRAPLALSLAILAAPLAAQEADTTHRTAIVSAFPPEIAALQDGLSDTATQTLNGVTFTTGQMEGQPVVMFMSGVSMVNAAMTTQLALDHFSIDRILFSGIAGGVDPDLAIGDVVVPGQWGQYLQGVAARDTDGAFAIPPWMTSEFPNFGMTFTVPFGVMADGLTEPDMRFWFPVDPDLLALAQTVAADVTLSDCTPERACLTEAPKIVVGGNGVSGPMFVDNADLRRHAFATFDAQVLDMESAAVAQVAFANDVPFIAFRSLSDLAGGGEGANEMGTFMALAATNAATVIRAVVAALD</sequence>
<dbReference type="OrthoDB" id="6677713at2"/>